<evidence type="ECO:0000256" key="5">
    <source>
        <dbReference type="ARBA" id="ARBA00022692"/>
    </source>
</evidence>
<dbReference type="EMBL" id="WIXO01000001">
    <property type="protein sequence ID" value="MTE19592.1"/>
    <property type="molecule type" value="Genomic_DNA"/>
</dbReference>
<dbReference type="GO" id="GO:0033214">
    <property type="term" value="P:siderophore-iron import into cell"/>
    <property type="evidence" value="ECO:0007669"/>
    <property type="project" value="TreeGrafter"/>
</dbReference>
<dbReference type="InterPro" id="IPR000522">
    <property type="entry name" value="ABC_transptr_permease_BtuC"/>
</dbReference>
<evidence type="ECO:0000313" key="11">
    <source>
        <dbReference type="Proteomes" id="UP000473014"/>
    </source>
</evidence>
<evidence type="ECO:0000256" key="7">
    <source>
        <dbReference type="ARBA" id="ARBA00023136"/>
    </source>
</evidence>
<evidence type="ECO:0000256" key="6">
    <source>
        <dbReference type="ARBA" id="ARBA00022989"/>
    </source>
</evidence>
<evidence type="ECO:0000256" key="3">
    <source>
        <dbReference type="ARBA" id="ARBA00022448"/>
    </source>
</evidence>
<dbReference type="InterPro" id="IPR037294">
    <property type="entry name" value="ABC_BtuC-like"/>
</dbReference>
<comment type="subcellular location">
    <subcellularLocation>
        <location evidence="1">Cell membrane</location>
        <topology evidence="1">Multi-pass membrane protein</topology>
    </subcellularLocation>
</comment>
<dbReference type="Proteomes" id="UP000473014">
    <property type="component" value="Unassembled WGS sequence"/>
</dbReference>
<feature type="transmembrane region" description="Helical" evidence="9">
    <location>
        <begin position="30"/>
        <end position="50"/>
    </location>
</feature>
<dbReference type="PANTHER" id="PTHR30472">
    <property type="entry name" value="FERRIC ENTEROBACTIN TRANSPORT SYSTEM PERMEASE PROTEIN"/>
    <property type="match status" value="1"/>
</dbReference>
<dbReference type="AlphaFoldDB" id="A0A6G2BCF9"/>
<keyword evidence="4" id="KW-1003">Cell membrane</keyword>
<dbReference type="OrthoDB" id="9782305at2"/>
<feature type="transmembrane region" description="Helical" evidence="9">
    <location>
        <begin position="140"/>
        <end position="159"/>
    </location>
</feature>
<keyword evidence="3" id="KW-0813">Transport</keyword>
<organism evidence="10 11">
    <name type="scientific">Streptomyces taklimakanensis</name>
    <dbReference type="NCBI Taxonomy" id="2569853"/>
    <lineage>
        <taxon>Bacteria</taxon>
        <taxon>Bacillati</taxon>
        <taxon>Actinomycetota</taxon>
        <taxon>Actinomycetes</taxon>
        <taxon>Kitasatosporales</taxon>
        <taxon>Streptomycetaceae</taxon>
        <taxon>Streptomyces</taxon>
    </lineage>
</organism>
<comment type="similarity">
    <text evidence="2">Belongs to the binding-protein-dependent transport system permease family. FecCD subfamily.</text>
</comment>
<gene>
    <name evidence="10" type="ORF">F0L17_10720</name>
</gene>
<dbReference type="GO" id="GO:0022857">
    <property type="term" value="F:transmembrane transporter activity"/>
    <property type="evidence" value="ECO:0007669"/>
    <property type="project" value="InterPro"/>
</dbReference>
<evidence type="ECO:0000256" key="1">
    <source>
        <dbReference type="ARBA" id="ARBA00004651"/>
    </source>
</evidence>
<feature type="transmembrane region" description="Helical" evidence="9">
    <location>
        <begin position="301"/>
        <end position="323"/>
    </location>
</feature>
<proteinExistence type="inferred from homology"/>
<dbReference type="SUPFAM" id="SSF81345">
    <property type="entry name" value="ABC transporter involved in vitamin B12 uptake, BtuC"/>
    <property type="match status" value="1"/>
</dbReference>
<sequence>MPAAATATAVEHGGGPRPRGPARRAAARRLLWTGSAVAALAVAVVLSLAVGSRTIAPSAVYDALLHGGDGPAAQVVRTMRVPRTVLAVLVGAALGMAGCVMQGLTRNPIAEPGILGVSQGAALGVVLAIAYTGAHTLTDYVWFAFVGAGAAGVAVYLVAARGRDGATPVKLALAGAAVNALLYSVVAGVLTTRAATLDEFRFWQVGSVAGRDAEVIGQVWPFLALGALLVLVVARGLDSLALGEDMARGLGQNVAAVRITGGVGATVLTGAGVAAAGPIAFVGLAVPHVARALVGADHRRLLPMSALLGPVALLVSDVIGRIVIPPGEVPAGVMTALIGAPFLVALVRGKRVSA</sequence>
<protein>
    <submittedName>
        <fullName evidence="10">Iron chelate uptake ABC transporter family permease subunit</fullName>
    </submittedName>
</protein>
<evidence type="ECO:0000313" key="10">
    <source>
        <dbReference type="EMBL" id="MTE19592.1"/>
    </source>
</evidence>
<name>A0A6G2BCF9_9ACTN</name>
<dbReference type="RefSeq" id="WP_155070901.1">
    <property type="nucleotide sequence ID" value="NZ_WIXO01000001.1"/>
</dbReference>
<keyword evidence="11" id="KW-1185">Reference proteome</keyword>
<dbReference type="Gene3D" id="1.10.3470.10">
    <property type="entry name" value="ABC transporter involved in vitamin B12 uptake, BtuC"/>
    <property type="match status" value="1"/>
</dbReference>
<evidence type="ECO:0000256" key="4">
    <source>
        <dbReference type="ARBA" id="ARBA00022475"/>
    </source>
</evidence>
<keyword evidence="5 9" id="KW-0812">Transmembrane</keyword>
<feature type="region of interest" description="Disordered" evidence="8">
    <location>
        <begin position="1"/>
        <end position="22"/>
    </location>
</feature>
<dbReference type="Pfam" id="PF01032">
    <property type="entry name" value="FecCD"/>
    <property type="match status" value="1"/>
</dbReference>
<comment type="caution">
    <text evidence="10">The sequence shown here is derived from an EMBL/GenBank/DDBJ whole genome shotgun (WGS) entry which is preliminary data.</text>
</comment>
<dbReference type="FunFam" id="1.10.3470.10:FF:000001">
    <property type="entry name" value="Vitamin B12 ABC transporter permease BtuC"/>
    <property type="match status" value="1"/>
</dbReference>
<feature type="transmembrane region" description="Helical" evidence="9">
    <location>
        <begin position="113"/>
        <end position="134"/>
    </location>
</feature>
<evidence type="ECO:0000256" key="8">
    <source>
        <dbReference type="SAM" id="MobiDB-lite"/>
    </source>
</evidence>
<feature type="transmembrane region" description="Helical" evidence="9">
    <location>
        <begin position="171"/>
        <end position="195"/>
    </location>
</feature>
<keyword evidence="7 9" id="KW-0472">Membrane</keyword>
<keyword evidence="6 9" id="KW-1133">Transmembrane helix</keyword>
<feature type="transmembrane region" description="Helical" evidence="9">
    <location>
        <begin position="215"/>
        <end position="234"/>
    </location>
</feature>
<evidence type="ECO:0000256" key="2">
    <source>
        <dbReference type="ARBA" id="ARBA00007935"/>
    </source>
</evidence>
<feature type="transmembrane region" description="Helical" evidence="9">
    <location>
        <begin position="84"/>
        <end position="101"/>
    </location>
</feature>
<dbReference type="CDD" id="cd06550">
    <property type="entry name" value="TM_ABC_iron-siderophores_like"/>
    <property type="match status" value="1"/>
</dbReference>
<feature type="transmembrane region" description="Helical" evidence="9">
    <location>
        <begin position="329"/>
        <end position="347"/>
    </location>
</feature>
<dbReference type="PANTHER" id="PTHR30472:SF1">
    <property type="entry name" value="FE(3+) DICITRATE TRANSPORT SYSTEM PERMEASE PROTEIN FECC-RELATED"/>
    <property type="match status" value="1"/>
</dbReference>
<evidence type="ECO:0000256" key="9">
    <source>
        <dbReference type="SAM" id="Phobius"/>
    </source>
</evidence>
<accession>A0A6G2BCF9</accession>
<dbReference type="GO" id="GO:0005886">
    <property type="term" value="C:plasma membrane"/>
    <property type="evidence" value="ECO:0007669"/>
    <property type="project" value="UniProtKB-SubCell"/>
</dbReference>
<reference evidence="10 11" key="1">
    <citation type="submission" date="2019-11" db="EMBL/GenBank/DDBJ databases">
        <authorList>
            <person name="Yuan L."/>
        </authorList>
    </citation>
    <scope>NUCLEOTIDE SEQUENCE [LARGE SCALE GENOMIC DNA]</scope>
    <source>
        <strain evidence="10 11">TRM43335</strain>
    </source>
</reference>